<proteinExistence type="inferred from homology"/>
<keyword evidence="13" id="KW-0998">Cell outer membrane</keyword>
<keyword evidence="12" id="KW-0564">Palmitate</keyword>
<accession>A0ABN9JLD1</accession>
<evidence type="ECO:0000256" key="13">
    <source>
        <dbReference type="ARBA" id="ARBA00023237"/>
    </source>
</evidence>
<dbReference type="Pfam" id="PF02563">
    <property type="entry name" value="Poly_export"/>
    <property type="match status" value="1"/>
</dbReference>
<feature type="domain" description="Polysaccharide export protein N-terminal" evidence="15">
    <location>
        <begin position="42"/>
        <end position="129"/>
    </location>
</feature>
<dbReference type="EMBL" id="CATZLL010000004">
    <property type="protein sequence ID" value="CAJ0812385.1"/>
    <property type="molecule type" value="Genomic_DNA"/>
</dbReference>
<keyword evidence="3" id="KW-0813">Transport</keyword>
<evidence type="ECO:0000256" key="4">
    <source>
        <dbReference type="ARBA" id="ARBA00022452"/>
    </source>
</evidence>
<evidence type="ECO:0000259" key="15">
    <source>
        <dbReference type="Pfam" id="PF02563"/>
    </source>
</evidence>
<keyword evidence="6" id="KW-0812">Transmembrane</keyword>
<evidence type="ECO:0000256" key="7">
    <source>
        <dbReference type="ARBA" id="ARBA00022729"/>
    </source>
</evidence>
<evidence type="ECO:0000313" key="19">
    <source>
        <dbReference type="Proteomes" id="UP001189757"/>
    </source>
</evidence>
<dbReference type="Gene3D" id="3.30.1950.10">
    <property type="entry name" value="wza like domain"/>
    <property type="match status" value="1"/>
</dbReference>
<evidence type="ECO:0000259" key="16">
    <source>
        <dbReference type="Pfam" id="PF18412"/>
    </source>
</evidence>
<evidence type="ECO:0000256" key="10">
    <source>
        <dbReference type="ARBA" id="ARBA00023114"/>
    </source>
</evidence>
<feature type="domain" description="Outer-membrane lipoprotein Wza C-terminal" evidence="16">
    <location>
        <begin position="305"/>
        <end position="326"/>
    </location>
</feature>
<dbReference type="PANTHER" id="PTHR33619:SF3">
    <property type="entry name" value="POLYSACCHARIDE EXPORT PROTEIN GFCE-RELATED"/>
    <property type="match status" value="1"/>
</dbReference>
<feature type="domain" description="SLBB" evidence="17">
    <location>
        <begin position="135"/>
        <end position="213"/>
    </location>
</feature>
<keyword evidence="4" id="KW-1134">Transmembrane beta strand</keyword>
<keyword evidence="10" id="KW-0626">Porin</keyword>
<evidence type="ECO:0000256" key="3">
    <source>
        <dbReference type="ARBA" id="ARBA00022448"/>
    </source>
</evidence>
<evidence type="ECO:0000256" key="6">
    <source>
        <dbReference type="ARBA" id="ARBA00022692"/>
    </source>
</evidence>
<dbReference type="Pfam" id="PF22461">
    <property type="entry name" value="SLBB_2"/>
    <property type="match status" value="2"/>
</dbReference>
<keyword evidence="5" id="KW-0762">Sugar transport</keyword>
<evidence type="ECO:0000256" key="11">
    <source>
        <dbReference type="ARBA" id="ARBA00023136"/>
    </source>
</evidence>
<sequence length="334" mass="34783">MHFQANENMPPVTAITPALLAAQGAGDDLTSVNAAVALLGTPERAYRIGAADVLSIQVWNHPELGMQGTVAARAGNGDAPVFTVGEDGDIVYPYLGAVRLAGLTIGDAQRRLTAAIARYVRDPKLAVSVAAYRSQQVFVDGAVKNPGAKPVTNVPMTLAHALAEAGGVLPDGDASRVLVSREGRTVRVDLPAMAAVGKRAETLYLRANDTVRVVARADNPVFVAGEVGRAQAVPMQDGRLSLAQAIAAAGSVNANTSQPSGVYVVRPQADGTPQVFKLDAKSPTGLAMAARFALQPNDLVYVEAAGLMKWNRVVSLLLPTSQSLYNTQRAASGN</sequence>
<dbReference type="PANTHER" id="PTHR33619">
    <property type="entry name" value="POLYSACCHARIDE EXPORT PROTEIN GFCE-RELATED"/>
    <property type="match status" value="1"/>
</dbReference>
<keyword evidence="9" id="KW-0406">Ion transport</keyword>
<comment type="similarity">
    <text evidence="2">Belongs to the BexD/CtrA/VexA family.</text>
</comment>
<feature type="domain" description="SLBB" evidence="17">
    <location>
        <begin position="221"/>
        <end position="302"/>
    </location>
</feature>
<dbReference type="InterPro" id="IPR054765">
    <property type="entry name" value="SLBB_dom"/>
</dbReference>
<evidence type="ECO:0000256" key="12">
    <source>
        <dbReference type="ARBA" id="ARBA00023139"/>
    </source>
</evidence>
<dbReference type="Proteomes" id="UP001189757">
    <property type="component" value="Unassembled WGS sequence"/>
</dbReference>
<comment type="caution">
    <text evidence="18">The sequence shown here is derived from an EMBL/GenBank/DDBJ whole genome shotgun (WGS) entry which is preliminary data.</text>
</comment>
<dbReference type="InterPro" id="IPR049712">
    <property type="entry name" value="Poly_export"/>
</dbReference>
<keyword evidence="11" id="KW-0472">Membrane</keyword>
<dbReference type="InterPro" id="IPR040716">
    <property type="entry name" value="Wza_C"/>
</dbReference>
<dbReference type="InterPro" id="IPR003715">
    <property type="entry name" value="Poly_export_N"/>
</dbReference>
<evidence type="ECO:0000256" key="9">
    <source>
        <dbReference type="ARBA" id="ARBA00023065"/>
    </source>
</evidence>
<organism evidence="18 19">
    <name type="scientific">Ralstonia flaminis</name>
    <dbReference type="NCBI Taxonomy" id="3058597"/>
    <lineage>
        <taxon>Bacteria</taxon>
        <taxon>Pseudomonadati</taxon>
        <taxon>Pseudomonadota</taxon>
        <taxon>Betaproteobacteria</taxon>
        <taxon>Burkholderiales</taxon>
        <taxon>Burkholderiaceae</taxon>
        <taxon>Ralstonia</taxon>
    </lineage>
</organism>
<keyword evidence="7" id="KW-0732">Signal</keyword>
<gene>
    <name evidence="18" type="ORF">LMG18101_01549</name>
</gene>
<evidence type="ECO:0000313" key="18">
    <source>
        <dbReference type="EMBL" id="CAJ0812385.1"/>
    </source>
</evidence>
<reference evidence="18 19" key="1">
    <citation type="submission" date="2023-07" db="EMBL/GenBank/DDBJ databases">
        <authorList>
            <person name="Peeters C."/>
        </authorList>
    </citation>
    <scope>NUCLEOTIDE SEQUENCE [LARGE SCALE GENOMIC DNA]</scope>
    <source>
        <strain evidence="18 19">LMG 18101</strain>
    </source>
</reference>
<evidence type="ECO:0000256" key="8">
    <source>
        <dbReference type="ARBA" id="ARBA00023047"/>
    </source>
</evidence>
<dbReference type="Gene3D" id="3.10.560.10">
    <property type="entry name" value="Outer membrane lipoprotein wza domain like"/>
    <property type="match status" value="2"/>
</dbReference>
<evidence type="ECO:0000256" key="5">
    <source>
        <dbReference type="ARBA" id="ARBA00022597"/>
    </source>
</evidence>
<keyword evidence="8" id="KW-0625">Polysaccharide transport</keyword>
<keyword evidence="14" id="KW-0449">Lipoprotein</keyword>
<protein>
    <recommendedName>
        <fullName evidence="20">Sugar transporter</fullName>
    </recommendedName>
</protein>
<evidence type="ECO:0008006" key="20">
    <source>
        <dbReference type="Google" id="ProtNLM"/>
    </source>
</evidence>
<evidence type="ECO:0000256" key="2">
    <source>
        <dbReference type="ARBA" id="ARBA00009450"/>
    </source>
</evidence>
<evidence type="ECO:0000256" key="1">
    <source>
        <dbReference type="ARBA" id="ARBA00004571"/>
    </source>
</evidence>
<evidence type="ECO:0000259" key="17">
    <source>
        <dbReference type="Pfam" id="PF22461"/>
    </source>
</evidence>
<evidence type="ECO:0000256" key="14">
    <source>
        <dbReference type="ARBA" id="ARBA00023288"/>
    </source>
</evidence>
<dbReference type="Pfam" id="PF18412">
    <property type="entry name" value="Wza_C"/>
    <property type="match status" value="1"/>
</dbReference>
<name>A0ABN9JLD1_9RALS</name>
<comment type="subcellular location">
    <subcellularLocation>
        <location evidence="1">Cell outer membrane</location>
        <topology evidence="1">Multi-pass membrane protein</topology>
    </subcellularLocation>
</comment>
<keyword evidence="19" id="KW-1185">Reference proteome</keyword>